<dbReference type="PROSITE" id="PS51885">
    <property type="entry name" value="NEPRILYSIN"/>
    <property type="match status" value="1"/>
</dbReference>
<dbReference type="Gene3D" id="3.40.390.10">
    <property type="entry name" value="Collagenase (Catalytic Domain)"/>
    <property type="match status" value="1"/>
</dbReference>
<dbReference type="RefSeq" id="WP_008071071.1">
    <property type="nucleotide sequence ID" value="NZ_AQWK01000008.1"/>
</dbReference>
<dbReference type="OrthoDB" id="9775677at2"/>
<dbReference type="InterPro" id="IPR018497">
    <property type="entry name" value="Peptidase_M13_C"/>
</dbReference>
<dbReference type="Pfam" id="PF05649">
    <property type="entry name" value="Peptidase_M13_N"/>
    <property type="match status" value="1"/>
</dbReference>
<keyword evidence="7" id="KW-0482">Metalloprotease</keyword>
<accession>F1ZCC5</accession>
<dbReference type="InterPro" id="IPR000718">
    <property type="entry name" value="Peptidase_M13"/>
</dbReference>
<dbReference type="PROSITE" id="PS51318">
    <property type="entry name" value="TAT"/>
    <property type="match status" value="1"/>
</dbReference>
<dbReference type="GO" id="GO:0046872">
    <property type="term" value="F:metal ion binding"/>
    <property type="evidence" value="ECO:0007669"/>
    <property type="project" value="UniProtKB-KW"/>
</dbReference>
<dbReference type="Gene3D" id="1.10.1380.10">
    <property type="entry name" value="Neutral endopeptidase , domain2"/>
    <property type="match status" value="1"/>
</dbReference>
<dbReference type="InterPro" id="IPR006311">
    <property type="entry name" value="TAT_signal"/>
</dbReference>
<organism evidence="11 12">
    <name type="scientific">Novosphingobium nitrogenifigens DSM 19370</name>
    <dbReference type="NCBI Taxonomy" id="983920"/>
    <lineage>
        <taxon>Bacteria</taxon>
        <taxon>Pseudomonadati</taxon>
        <taxon>Pseudomonadota</taxon>
        <taxon>Alphaproteobacteria</taxon>
        <taxon>Sphingomonadales</taxon>
        <taxon>Sphingomonadaceae</taxon>
        <taxon>Novosphingobium</taxon>
    </lineage>
</organism>
<evidence type="ECO:0000256" key="2">
    <source>
        <dbReference type="ARBA" id="ARBA00007357"/>
    </source>
</evidence>
<feature type="domain" description="Peptidase M13 C-terminal" evidence="9">
    <location>
        <begin position="517"/>
        <end position="720"/>
    </location>
</feature>
<feature type="domain" description="Peptidase M13 N-terminal" evidence="10">
    <location>
        <begin position="72"/>
        <end position="465"/>
    </location>
</feature>
<dbReference type="InParanoid" id="F1ZCC5"/>
<keyword evidence="4" id="KW-0479">Metal-binding</keyword>
<protein>
    <submittedName>
        <fullName evidence="11">Zinc metalloproteinase</fullName>
    </submittedName>
</protein>
<evidence type="ECO:0000259" key="9">
    <source>
        <dbReference type="Pfam" id="PF01431"/>
    </source>
</evidence>
<gene>
    <name evidence="11" type="ORF">Y88_2994</name>
</gene>
<dbReference type="InterPro" id="IPR024079">
    <property type="entry name" value="MetalloPept_cat_dom_sf"/>
</dbReference>
<name>F1ZCC5_9SPHN</name>
<evidence type="ECO:0000256" key="8">
    <source>
        <dbReference type="SAM" id="SignalP"/>
    </source>
</evidence>
<proteinExistence type="inferred from homology"/>
<dbReference type="GO" id="GO:0005886">
    <property type="term" value="C:plasma membrane"/>
    <property type="evidence" value="ECO:0007669"/>
    <property type="project" value="TreeGrafter"/>
</dbReference>
<dbReference type="InterPro" id="IPR008753">
    <property type="entry name" value="Peptidase_M13_N"/>
</dbReference>
<evidence type="ECO:0000259" key="10">
    <source>
        <dbReference type="Pfam" id="PF05649"/>
    </source>
</evidence>
<dbReference type="HOGENOM" id="CLU_006187_7_2_5"/>
<dbReference type="InterPro" id="IPR042089">
    <property type="entry name" value="Peptidase_M13_dom_2"/>
</dbReference>
<dbReference type="CDD" id="cd08662">
    <property type="entry name" value="M13"/>
    <property type="match status" value="1"/>
</dbReference>
<evidence type="ECO:0000256" key="3">
    <source>
        <dbReference type="ARBA" id="ARBA00022670"/>
    </source>
</evidence>
<keyword evidence="6" id="KW-0862">Zinc</keyword>
<dbReference type="EMBL" id="AEWJ01000054">
    <property type="protein sequence ID" value="EGD57668.1"/>
    <property type="molecule type" value="Genomic_DNA"/>
</dbReference>
<dbReference type="Proteomes" id="UP000004728">
    <property type="component" value="Unassembled WGS sequence"/>
</dbReference>
<keyword evidence="12" id="KW-1185">Reference proteome</keyword>
<dbReference type="PANTHER" id="PTHR11733:SF167">
    <property type="entry name" value="FI17812P1-RELATED"/>
    <property type="match status" value="1"/>
</dbReference>
<evidence type="ECO:0000256" key="7">
    <source>
        <dbReference type="ARBA" id="ARBA00023049"/>
    </source>
</evidence>
<dbReference type="PANTHER" id="PTHR11733">
    <property type="entry name" value="ZINC METALLOPROTEASE FAMILY M13 NEPRILYSIN-RELATED"/>
    <property type="match status" value="1"/>
</dbReference>
<dbReference type="SUPFAM" id="SSF55486">
    <property type="entry name" value="Metalloproteases ('zincins'), catalytic domain"/>
    <property type="match status" value="1"/>
</dbReference>
<reference evidence="11 12" key="1">
    <citation type="journal article" date="2012" name="J. Bacteriol.">
        <title>Draft Genome Sequence of Novosphingobium nitrogenifigens Y88T.</title>
        <authorList>
            <person name="Strabala T.J."/>
            <person name="Macdonald L."/>
            <person name="Liu V."/>
            <person name="Smit A.M."/>
        </authorList>
    </citation>
    <scope>NUCLEOTIDE SEQUENCE [LARGE SCALE GENOMIC DNA]</scope>
    <source>
        <strain evidence="11 12">DSM 19370</strain>
    </source>
</reference>
<evidence type="ECO:0000256" key="5">
    <source>
        <dbReference type="ARBA" id="ARBA00022801"/>
    </source>
</evidence>
<dbReference type="Pfam" id="PF01431">
    <property type="entry name" value="Peptidase_M13"/>
    <property type="match status" value="1"/>
</dbReference>
<feature type="chain" id="PRO_5003274274" evidence="8">
    <location>
        <begin position="35"/>
        <end position="723"/>
    </location>
</feature>
<keyword evidence="8" id="KW-0732">Signal</keyword>
<evidence type="ECO:0000256" key="1">
    <source>
        <dbReference type="ARBA" id="ARBA00001947"/>
    </source>
</evidence>
<evidence type="ECO:0000313" key="12">
    <source>
        <dbReference type="Proteomes" id="UP000004728"/>
    </source>
</evidence>
<dbReference type="eggNOG" id="COG3590">
    <property type="taxonomic scope" value="Bacteria"/>
</dbReference>
<sequence>MPKCPSRRRAALLRAGLSILALSPAFSLAPSARAAEPAPAAIAPSTSGADYPVPTFPGWGVNPADIDHAVRPGDDFFAYVNGRWARKEVIPDQYVYSGNVLALRLQAERAVKGIVEELAAVPHPQGSVEQRMADSYKAFLDQRAIDAAGMAPAQPWLSRIRAAATRADLSALMGEPGMPSPVVFSVEIDPANPQANAAFARIGGLGLPDRDYYLSDTIRNVEIRTRYRAYLAFLLGKAGYDSAMADKVYEFEHQIALADWDRALARNPLLTHTVIPHADFLGWSSDFPLAPLVDGSGLGKTPSLIVREVPPSPELVARLGLSPADLAKLGGGMPALARLLGTQDIATIQAWMTVHFLIANAAVLPSDIDEANFAFYGKLLQGQQKQRERWQRAVASVQAQMGEAVGKIYVQRYFPMTSKAAMEKLVANLRLAMAANLKDLSWMTPATRAAAQAKLDQFGVKIGYPDTFKTYDGMTMHPDTPLANAVEAIRWHWQDELRELAEGVDRSKWLMTPQTVNAYYYPPANEIVFPAAYLQPPYFNPQADDAVNYGAVGATIGHEIGHGFDDAGSRYDGTGKLANWWTDEDRRTFEKLTANLAGQYDRQCPYDDGKTCHNGHLTLGENIGDLGGLSMAYEAYHLSLHGKPAKVIDGLTGDQRFFLSYAQAWRWKYRETFARQLLKTDPHSLAEARVNAVLRNFEPWYKAFGVKPGDKLYLPPEERVHIW</sequence>
<feature type="signal peptide" evidence="8">
    <location>
        <begin position="1"/>
        <end position="34"/>
    </location>
</feature>
<evidence type="ECO:0000256" key="4">
    <source>
        <dbReference type="ARBA" id="ARBA00022723"/>
    </source>
</evidence>
<evidence type="ECO:0000313" key="11">
    <source>
        <dbReference type="EMBL" id="EGD57668.1"/>
    </source>
</evidence>
<dbReference type="PRINTS" id="PR00786">
    <property type="entry name" value="NEPRILYSIN"/>
</dbReference>
<dbReference type="GO" id="GO:0004222">
    <property type="term" value="F:metalloendopeptidase activity"/>
    <property type="evidence" value="ECO:0007669"/>
    <property type="project" value="InterPro"/>
</dbReference>
<keyword evidence="3" id="KW-0645">Protease</keyword>
<comment type="similarity">
    <text evidence="2">Belongs to the peptidase M13 family.</text>
</comment>
<keyword evidence="5" id="KW-0378">Hydrolase</keyword>
<evidence type="ECO:0000256" key="6">
    <source>
        <dbReference type="ARBA" id="ARBA00022833"/>
    </source>
</evidence>
<dbReference type="AlphaFoldDB" id="F1ZCC5"/>
<dbReference type="GO" id="GO:0016485">
    <property type="term" value="P:protein processing"/>
    <property type="evidence" value="ECO:0007669"/>
    <property type="project" value="TreeGrafter"/>
</dbReference>
<comment type="cofactor">
    <cofactor evidence="1">
        <name>Zn(2+)</name>
        <dbReference type="ChEBI" id="CHEBI:29105"/>
    </cofactor>
</comment>
<dbReference type="STRING" id="983920.Y88_2994"/>
<comment type="caution">
    <text evidence="11">The sequence shown here is derived from an EMBL/GenBank/DDBJ whole genome shotgun (WGS) entry which is preliminary data.</text>
</comment>